<dbReference type="InterPro" id="IPR050716">
    <property type="entry name" value="MAGUK"/>
</dbReference>
<dbReference type="InterPro" id="IPR008144">
    <property type="entry name" value="Guanylate_kin-like_dom"/>
</dbReference>
<proteinExistence type="predicted"/>
<gene>
    <name evidence="2" type="ORF">XENORESO_021365</name>
</gene>
<protein>
    <recommendedName>
        <fullName evidence="1">Guanylate kinase-like domain-containing protein</fullName>
    </recommendedName>
</protein>
<dbReference type="Gene3D" id="3.40.50.300">
    <property type="entry name" value="P-loop containing nucleotide triphosphate hydrolases"/>
    <property type="match status" value="2"/>
</dbReference>
<organism evidence="2 3">
    <name type="scientific">Xenotaenia resolanae</name>
    <dbReference type="NCBI Taxonomy" id="208358"/>
    <lineage>
        <taxon>Eukaryota</taxon>
        <taxon>Metazoa</taxon>
        <taxon>Chordata</taxon>
        <taxon>Craniata</taxon>
        <taxon>Vertebrata</taxon>
        <taxon>Euteleostomi</taxon>
        <taxon>Actinopterygii</taxon>
        <taxon>Neopterygii</taxon>
        <taxon>Teleostei</taxon>
        <taxon>Neoteleostei</taxon>
        <taxon>Acanthomorphata</taxon>
        <taxon>Ovalentaria</taxon>
        <taxon>Atherinomorphae</taxon>
        <taxon>Cyprinodontiformes</taxon>
        <taxon>Goodeidae</taxon>
        <taxon>Xenotaenia</taxon>
    </lineage>
</organism>
<accession>A0ABV0X9F1</accession>
<comment type="caution">
    <text evidence="2">The sequence shown here is derived from an EMBL/GenBank/DDBJ whole genome shotgun (WGS) entry which is preliminary data.</text>
</comment>
<reference evidence="2 3" key="1">
    <citation type="submission" date="2021-06" db="EMBL/GenBank/DDBJ databases">
        <authorList>
            <person name="Palmer J.M."/>
        </authorList>
    </citation>
    <scope>NUCLEOTIDE SEQUENCE [LARGE SCALE GENOMIC DNA]</scope>
    <source>
        <strain evidence="2 3">XR_2019</strain>
        <tissue evidence="2">Muscle</tissue>
    </source>
</reference>
<dbReference type="PANTHER" id="PTHR23122">
    <property type="entry name" value="MEMBRANE-ASSOCIATED GUANYLATE KINASE MAGUK"/>
    <property type="match status" value="1"/>
</dbReference>
<name>A0ABV0X9F1_9TELE</name>
<dbReference type="PROSITE" id="PS50052">
    <property type="entry name" value="GUANYLATE_KINASE_2"/>
    <property type="match status" value="1"/>
</dbReference>
<evidence type="ECO:0000259" key="1">
    <source>
        <dbReference type="PROSITE" id="PS50052"/>
    </source>
</evidence>
<dbReference type="Pfam" id="PF00625">
    <property type="entry name" value="Guanylate_kin"/>
    <property type="match status" value="1"/>
</dbReference>
<feature type="domain" description="Guanylate kinase-like" evidence="1">
    <location>
        <begin position="1"/>
        <end position="177"/>
    </location>
</feature>
<dbReference type="PROSITE" id="PS00856">
    <property type="entry name" value="GUANYLATE_KINASE_1"/>
    <property type="match status" value="1"/>
</dbReference>
<dbReference type="InterPro" id="IPR027417">
    <property type="entry name" value="P-loop_NTPase"/>
</dbReference>
<dbReference type="InterPro" id="IPR020590">
    <property type="entry name" value="Guanylate_kinase_CS"/>
</dbReference>
<feature type="non-terminal residue" evidence="2">
    <location>
        <position position="1"/>
    </location>
</feature>
<dbReference type="Gene3D" id="3.30.63.10">
    <property type="entry name" value="Guanylate Kinase phosphate binding domain"/>
    <property type="match status" value="1"/>
</dbReference>
<sequence length="177" mass="20064">PTGVGLNELKRKLLISDPQHFGVTIPHTSRPKRNQESDGVEYHFISKHLFETDVHNNKYADLCNAQKMIDAFLPLSHELGGEEEVILQGGHAERFCTQTQLHPVFDMEEVCGPECTQRIPACRELGSRVVALLGEEEDLQEMLNTAEMMESQYRHLFEKVLVNYDLTTASSELQLAL</sequence>
<dbReference type="SUPFAM" id="SSF52540">
    <property type="entry name" value="P-loop containing nucleoside triphosphate hydrolases"/>
    <property type="match status" value="1"/>
</dbReference>
<dbReference type="Proteomes" id="UP001444071">
    <property type="component" value="Unassembled WGS sequence"/>
</dbReference>
<evidence type="ECO:0000313" key="2">
    <source>
        <dbReference type="EMBL" id="MEQ2277177.1"/>
    </source>
</evidence>
<evidence type="ECO:0000313" key="3">
    <source>
        <dbReference type="Proteomes" id="UP001444071"/>
    </source>
</evidence>
<dbReference type="InterPro" id="IPR008145">
    <property type="entry name" value="GK/Ca_channel_bsu"/>
</dbReference>
<keyword evidence="3" id="KW-1185">Reference proteome</keyword>
<dbReference type="EMBL" id="JAHRIM010090976">
    <property type="protein sequence ID" value="MEQ2277177.1"/>
    <property type="molecule type" value="Genomic_DNA"/>
</dbReference>